<keyword evidence="4 6" id="KW-1133">Transmembrane helix</keyword>
<evidence type="ECO:0000256" key="5">
    <source>
        <dbReference type="ARBA" id="ARBA00023136"/>
    </source>
</evidence>
<feature type="transmembrane region" description="Helical" evidence="6">
    <location>
        <begin position="72"/>
        <end position="91"/>
    </location>
</feature>
<evidence type="ECO:0000256" key="4">
    <source>
        <dbReference type="ARBA" id="ARBA00022989"/>
    </source>
</evidence>
<dbReference type="GO" id="GO:0022857">
    <property type="term" value="F:transmembrane transporter activity"/>
    <property type="evidence" value="ECO:0007669"/>
    <property type="project" value="InterPro"/>
</dbReference>
<feature type="transmembrane region" description="Helical" evidence="6">
    <location>
        <begin position="45"/>
        <end position="65"/>
    </location>
</feature>
<feature type="transmembrane region" description="Helical" evidence="6">
    <location>
        <begin position="272"/>
        <end position="289"/>
    </location>
</feature>
<keyword evidence="3 6" id="KW-0812">Transmembrane</keyword>
<evidence type="ECO:0000313" key="7">
    <source>
        <dbReference type="EMBL" id="CAB5015613.1"/>
    </source>
</evidence>
<proteinExistence type="predicted"/>
<gene>
    <name evidence="7" type="ORF">UFOPK4061_01100</name>
</gene>
<evidence type="ECO:0000256" key="3">
    <source>
        <dbReference type="ARBA" id="ARBA00022692"/>
    </source>
</evidence>
<keyword evidence="2" id="KW-1003">Cell membrane</keyword>
<feature type="transmembrane region" description="Helical" evidence="6">
    <location>
        <begin position="97"/>
        <end position="119"/>
    </location>
</feature>
<evidence type="ECO:0000256" key="6">
    <source>
        <dbReference type="SAM" id="Phobius"/>
    </source>
</evidence>
<dbReference type="PANTHER" id="PTHR32196">
    <property type="entry name" value="ABC TRANSPORTER PERMEASE PROTEIN YPHD-RELATED-RELATED"/>
    <property type="match status" value="1"/>
</dbReference>
<reference evidence="7" key="1">
    <citation type="submission" date="2020-05" db="EMBL/GenBank/DDBJ databases">
        <authorList>
            <person name="Chiriac C."/>
            <person name="Salcher M."/>
            <person name="Ghai R."/>
            <person name="Kavagutti S V."/>
        </authorList>
    </citation>
    <scope>NUCLEOTIDE SEQUENCE</scope>
</reference>
<sequence>MRTRHGGVRWAYVLEASALPFLLVVLCVFFSLLPATSDTFPTMDNLRITIGAQAALTVIAMSALVPLICQEYDFSVGSIAGLAAVFSASLLASGGSIIVALGLSIGIGLAVGLVNGLLVTRLGVNSVVSTLGTATLIAGVVALKTNGKSIVSGIPDELTDFVSGTWLGIPRGFYIAVIISLGVWYLLRQTPWGRYLAAIGDNREAARLLGANVKRRVLTAYLITGAVAGAAALLLIGDTGTASPQVGPGYTLPAIAAAFLSVAAIQPGRFNVWGTLVAIMFLGALNSGLNLAGANPYINDFANGGALILGVALASLLGRNRQQRV</sequence>
<feature type="transmembrane region" description="Helical" evidence="6">
    <location>
        <begin position="126"/>
        <end position="145"/>
    </location>
</feature>
<evidence type="ECO:0000256" key="2">
    <source>
        <dbReference type="ARBA" id="ARBA00022475"/>
    </source>
</evidence>
<dbReference type="CDD" id="cd06579">
    <property type="entry name" value="TM_PBP1_transp_AraH_like"/>
    <property type="match status" value="1"/>
</dbReference>
<feature type="transmembrane region" description="Helical" evidence="6">
    <location>
        <begin position="12"/>
        <end position="33"/>
    </location>
</feature>
<dbReference type="PANTHER" id="PTHR32196:SF72">
    <property type="entry name" value="RIBOSE IMPORT PERMEASE PROTEIN RBSC"/>
    <property type="match status" value="1"/>
</dbReference>
<evidence type="ECO:0000256" key="1">
    <source>
        <dbReference type="ARBA" id="ARBA00004651"/>
    </source>
</evidence>
<comment type="subcellular location">
    <subcellularLocation>
        <location evidence="1">Cell membrane</location>
        <topology evidence="1">Multi-pass membrane protein</topology>
    </subcellularLocation>
</comment>
<feature type="transmembrane region" description="Helical" evidence="6">
    <location>
        <begin position="217"/>
        <end position="236"/>
    </location>
</feature>
<keyword evidence="5 6" id="KW-0472">Membrane</keyword>
<dbReference type="InterPro" id="IPR001851">
    <property type="entry name" value="ABC_transp_permease"/>
</dbReference>
<organism evidence="7">
    <name type="scientific">freshwater metagenome</name>
    <dbReference type="NCBI Taxonomy" id="449393"/>
    <lineage>
        <taxon>unclassified sequences</taxon>
        <taxon>metagenomes</taxon>
        <taxon>ecological metagenomes</taxon>
    </lineage>
</organism>
<name>A0A6J7QIW4_9ZZZZ</name>
<feature type="transmembrane region" description="Helical" evidence="6">
    <location>
        <begin position="301"/>
        <end position="318"/>
    </location>
</feature>
<protein>
    <submittedName>
        <fullName evidence="7">Unannotated protein</fullName>
    </submittedName>
</protein>
<dbReference type="EMBL" id="CAFBPD010000192">
    <property type="protein sequence ID" value="CAB5015613.1"/>
    <property type="molecule type" value="Genomic_DNA"/>
</dbReference>
<dbReference type="Pfam" id="PF02653">
    <property type="entry name" value="BPD_transp_2"/>
    <property type="match status" value="1"/>
</dbReference>
<dbReference type="AlphaFoldDB" id="A0A6J7QIW4"/>
<accession>A0A6J7QIW4</accession>
<feature type="transmembrane region" description="Helical" evidence="6">
    <location>
        <begin position="165"/>
        <end position="187"/>
    </location>
</feature>
<feature type="transmembrane region" description="Helical" evidence="6">
    <location>
        <begin position="248"/>
        <end position="265"/>
    </location>
</feature>
<dbReference type="GO" id="GO:0005886">
    <property type="term" value="C:plasma membrane"/>
    <property type="evidence" value="ECO:0007669"/>
    <property type="project" value="UniProtKB-SubCell"/>
</dbReference>